<evidence type="ECO:0000259" key="1">
    <source>
        <dbReference type="Pfam" id="PF00134"/>
    </source>
</evidence>
<dbReference type="Proteomes" id="UP000006310">
    <property type="component" value="Chromosome 2"/>
</dbReference>
<dbReference type="Gene3D" id="1.10.472.10">
    <property type="entry name" value="Cyclin-like"/>
    <property type="match status" value="1"/>
</dbReference>
<dbReference type="OMA" id="NEACTGS"/>
<dbReference type="GeneID" id="34524385"/>
<dbReference type="GO" id="GO:0016538">
    <property type="term" value="F:cyclin-dependent protein serine/threonine kinase regulator activity"/>
    <property type="evidence" value="ECO:0007669"/>
    <property type="project" value="TreeGrafter"/>
</dbReference>
<gene>
    <name evidence="2" type="primary">KNAG0B02930</name>
    <name evidence="2" type="ordered locus">KNAG_0B02930</name>
</gene>
<dbReference type="AlphaFoldDB" id="J7R1P0"/>
<dbReference type="KEGG" id="kng:KNAG_0B02930"/>
<keyword evidence="3" id="KW-1185">Reference proteome</keyword>
<dbReference type="OrthoDB" id="10250320at2759"/>
<feature type="domain" description="Cyclin N-terminal" evidence="1">
    <location>
        <begin position="47"/>
        <end position="145"/>
    </location>
</feature>
<protein>
    <recommendedName>
        <fullName evidence="1">Cyclin N-terminal domain-containing protein</fullName>
    </recommendedName>
</protein>
<dbReference type="PANTHER" id="PTHR15615:SF10">
    <property type="entry name" value="PHO85 CYCLIN-2-RELATED"/>
    <property type="match status" value="1"/>
</dbReference>
<sequence length="312" mass="35589">MSEYDALLRFNREPVSLDMIKYLAKVTESIVTHLRPEVRSSDKPPIPTLVEFIAGLVTNSKVGTPTLMASTVYLVRLKDILPPNIIGIETTRHRLFLGCLIIAAKTLNDNSPLNKHWSKHTNNLLPNREINIIERELLSYLRWRVTFSIEELISSLQPLLIPIRFNMYRELQKTNMLFFNPQDIAYRDTATQRFRVGNEACTGSVDSIPSIASKSSNESMKTLSTRDSEESVVISSLRDQPAVLPIDPIVDKSYKSSLVRSKKAFSLTELNEDMMLDRLESGGYSYHQHSRHESLIQKIRKTSWGSLFHLKA</sequence>
<dbReference type="Pfam" id="PF00134">
    <property type="entry name" value="Cyclin_N"/>
    <property type="match status" value="1"/>
</dbReference>
<dbReference type="SUPFAM" id="SSF47954">
    <property type="entry name" value="Cyclin-like"/>
    <property type="match status" value="1"/>
</dbReference>
<dbReference type="eggNOG" id="KOG1674">
    <property type="taxonomic scope" value="Eukaryota"/>
</dbReference>
<dbReference type="InterPro" id="IPR036915">
    <property type="entry name" value="Cyclin-like_sf"/>
</dbReference>
<name>J7R1P0_HUIN7</name>
<dbReference type="HOGENOM" id="CLU_018149_0_0_1"/>
<accession>J7R1P0</accession>
<dbReference type="InterPro" id="IPR006671">
    <property type="entry name" value="Cyclin_N"/>
</dbReference>
<reference evidence="2 3" key="1">
    <citation type="journal article" date="2011" name="Proc. Natl. Acad. Sci. U.S.A.">
        <title>Evolutionary erosion of yeast sex chromosomes by mating-type switching accidents.</title>
        <authorList>
            <person name="Gordon J.L."/>
            <person name="Armisen D."/>
            <person name="Proux-Wera E."/>
            <person name="Oheigeartaigh S.S."/>
            <person name="Byrne K.P."/>
            <person name="Wolfe K.H."/>
        </authorList>
    </citation>
    <scope>NUCLEOTIDE SEQUENCE [LARGE SCALE GENOMIC DNA]</scope>
    <source>
        <strain evidence="3">ATCC MYA-139 / BCRC 22969 / CBS 8797 / CCRC 22969 / KCTC 17520 / NBRC 10181 / NCYC 3082</strain>
    </source>
</reference>
<evidence type="ECO:0000313" key="2">
    <source>
        <dbReference type="EMBL" id="CCK68735.1"/>
    </source>
</evidence>
<dbReference type="GO" id="GO:0005634">
    <property type="term" value="C:nucleus"/>
    <property type="evidence" value="ECO:0007669"/>
    <property type="project" value="TreeGrafter"/>
</dbReference>
<dbReference type="PANTHER" id="PTHR15615">
    <property type="match status" value="1"/>
</dbReference>
<dbReference type="CDD" id="cd20557">
    <property type="entry name" value="CYCLIN_ScPCL1-like"/>
    <property type="match status" value="1"/>
</dbReference>
<dbReference type="STRING" id="1071383.J7R1P0"/>
<organism evidence="2 3">
    <name type="scientific">Huiozyma naganishii (strain ATCC MYA-139 / BCRC 22969 / CBS 8797 / KCTC 17520 / NBRC 10181 / NCYC 3082 / Yp74L-3)</name>
    <name type="common">Yeast</name>
    <name type="synonym">Kazachstania naganishii</name>
    <dbReference type="NCBI Taxonomy" id="1071383"/>
    <lineage>
        <taxon>Eukaryota</taxon>
        <taxon>Fungi</taxon>
        <taxon>Dikarya</taxon>
        <taxon>Ascomycota</taxon>
        <taxon>Saccharomycotina</taxon>
        <taxon>Saccharomycetes</taxon>
        <taxon>Saccharomycetales</taxon>
        <taxon>Saccharomycetaceae</taxon>
        <taxon>Huiozyma</taxon>
    </lineage>
</organism>
<dbReference type="RefSeq" id="XP_022462981.1">
    <property type="nucleotide sequence ID" value="XM_022611587.1"/>
</dbReference>
<dbReference type="EMBL" id="HE978315">
    <property type="protein sequence ID" value="CCK68735.1"/>
    <property type="molecule type" value="Genomic_DNA"/>
</dbReference>
<dbReference type="GO" id="GO:0000307">
    <property type="term" value="C:cyclin-dependent protein kinase holoenzyme complex"/>
    <property type="evidence" value="ECO:0007669"/>
    <property type="project" value="TreeGrafter"/>
</dbReference>
<evidence type="ECO:0000313" key="3">
    <source>
        <dbReference type="Proteomes" id="UP000006310"/>
    </source>
</evidence>
<dbReference type="InterPro" id="IPR013922">
    <property type="entry name" value="Cyclin_PHO80-like"/>
</dbReference>
<reference evidence="3" key="2">
    <citation type="submission" date="2012-08" db="EMBL/GenBank/DDBJ databases">
        <title>Genome sequence of Kazachstania naganishii.</title>
        <authorList>
            <person name="Gordon J.L."/>
            <person name="Armisen D."/>
            <person name="Proux-Wera E."/>
            <person name="OhEigeartaigh S.S."/>
            <person name="Byrne K.P."/>
            <person name="Wolfe K.H."/>
        </authorList>
    </citation>
    <scope>NUCLEOTIDE SEQUENCE [LARGE SCALE GENOMIC DNA]</scope>
    <source>
        <strain evidence="3">ATCC MYA-139 / BCRC 22969 / CBS 8797 / CCRC 22969 / KCTC 17520 / NBRC 10181 / NCYC 3082</strain>
    </source>
</reference>
<proteinExistence type="predicted"/>
<dbReference type="GO" id="GO:0019901">
    <property type="term" value="F:protein kinase binding"/>
    <property type="evidence" value="ECO:0007669"/>
    <property type="project" value="InterPro"/>
</dbReference>